<evidence type="ECO:0000256" key="3">
    <source>
        <dbReference type="ARBA" id="ARBA00022525"/>
    </source>
</evidence>
<dbReference type="InterPro" id="IPR001427">
    <property type="entry name" value="RNaseA"/>
</dbReference>
<reference evidence="8" key="1">
    <citation type="submission" date="2025-08" db="UniProtKB">
        <authorList>
            <consortium name="RefSeq"/>
        </authorList>
    </citation>
    <scope>IDENTIFICATION</scope>
</reference>
<dbReference type="GO" id="GO:0005576">
    <property type="term" value="C:extracellular region"/>
    <property type="evidence" value="ECO:0007669"/>
    <property type="project" value="UniProtKB-SubCell"/>
</dbReference>
<dbReference type="GO" id="GO:0004540">
    <property type="term" value="F:RNA nuclease activity"/>
    <property type="evidence" value="ECO:0007669"/>
    <property type="project" value="TreeGrafter"/>
</dbReference>
<evidence type="ECO:0000256" key="5">
    <source>
        <dbReference type="SAM" id="SignalP"/>
    </source>
</evidence>
<evidence type="ECO:0000259" key="6">
    <source>
        <dbReference type="SMART" id="SM00092"/>
    </source>
</evidence>
<evidence type="ECO:0000256" key="4">
    <source>
        <dbReference type="ARBA" id="ARBA00023157"/>
    </source>
</evidence>
<feature type="chain" id="PRO_5017987605" evidence="5">
    <location>
        <begin position="28"/>
        <end position="145"/>
    </location>
</feature>
<dbReference type="Proteomes" id="UP000189705">
    <property type="component" value="Unplaced"/>
</dbReference>
<proteinExistence type="inferred from homology"/>
<dbReference type="PANTHER" id="PTHR11437">
    <property type="entry name" value="RIBONUCLEASE"/>
    <property type="match status" value="1"/>
</dbReference>
<dbReference type="PRINTS" id="PR00794">
    <property type="entry name" value="RIBONUCLEASE"/>
</dbReference>
<feature type="signal peptide" evidence="5">
    <location>
        <begin position="1"/>
        <end position="27"/>
    </location>
</feature>
<keyword evidence="3" id="KW-0964">Secreted</keyword>
<dbReference type="PANTHER" id="PTHR11437:SF10">
    <property type="entry name" value="ANGIOGENIN-RELATED"/>
    <property type="match status" value="1"/>
</dbReference>
<evidence type="ECO:0000313" key="8">
    <source>
        <dbReference type="RefSeq" id="XP_025049887.1"/>
    </source>
</evidence>
<sequence length="145" mass="16417">MAARGPCPMVLLLSALLCLCLVQFTQGASFQEFVSEHVDYPKTGGAKSRSYCNVLMQERGMTTTSCKPFNVFIHAPINQIRALCTSLGEHFRNDLYDSKKSFDLTVCRLVPRTFRRPCVYSSGSQTRRIRVACHNRLPVRLEQIL</sequence>
<dbReference type="CDD" id="cd06265">
    <property type="entry name" value="RNase_A_canonical"/>
    <property type="match status" value="1"/>
</dbReference>
<accession>A0A3Q0FRH6</accession>
<keyword evidence="7" id="KW-1185">Reference proteome</keyword>
<dbReference type="RefSeq" id="XP_025049887.1">
    <property type="nucleotide sequence ID" value="XM_025194102.1"/>
</dbReference>
<evidence type="ECO:0000313" key="7">
    <source>
        <dbReference type="Proteomes" id="UP000189705"/>
    </source>
</evidence>
<dbReference type="SUPFAM" id="SSF54076">
    <property type="entry name" value="RNase A-like"/>
    <property type="match status" value="1"/>
</dbReference>
<dbReference type="SMART" id="SM00092">
    <property type="entry name" value="RNAse_Pc"/>
    <property type="match status" value="1"/>
</dbReference>
<protein>
    <submittedName>
        <fullName evidence="8">Ribonuclease pancreatic-like</fullName>
    </submittedName>
</protein>
<dbReference type="InterPro" id="IPR023412">
    <property type="entry name" value="RNaseA_domain"/>
</dbReference>
<gene>
    <name evidence="8" type="primary">LOC112548402</name>
</gene>
<dbReference type="GO" id="GO:0003676">
    <property type="term" value="F:nucleic acid binding"/>
    <property type="evidence" value="ECO:0007669"/>
    <property type="project" value="InterPro"/>
</dbReference>
<dbReference type="Pfam" id="PF00074">
    <property type="entry name" value="RnaseA"/>
    <property type="match status" value="1"/>
</dbReference>
<keyword evidence="5" id="KW-0732">Signal</keyword>
<evidence type="ECO:0000256" key="1">
    <source>
        <dbReference type="ARBA" id="ARBA00004613"/>
    </source>
</evidence>
<dbReference type="AlphaFoldDB" id="A0A3Q0FRH6"/>
<dbReference type="KEGG" id="asn:112548402"/>
<name>A0A3Q0FRH6_ALLSI</name>
<dbReference type="InParanoid" id="A0A3Q0FRH6"/>
<dbReference type="FunCoup" id="A0A3Q0FRH6">
    <property type="interactions" value="9"/>
</dbReference>
<feature type="domain" description="Ribonuclease A-domain" evidence="6">
    <location>
        <begin position="26"/>
        <end position="145"/>
    </location>
</feature>
<comment type="subcellular location">
    <subcellularLocation>
        <location evidence="1">Secreted</location>
    </subcellularLocation>
</comment>
<organism evidence="7 8">
    <name type="scientific">Alligator sinensis</name>
    <name type="common">Chinese alligator</name>
    <dbReference type="NCBI Taxonomy" id="38654"/>
    <lineage>
        <taxon>Eukaryota</taxon>
        <taxon>Metazoa</taxon>
        <taxon>Chordata</taxon>
        <taxon>Craniata</taxon>
        <taxon>Vertebrata</taxon>
        <taxon>Euteleostomi</taxon>
        <taxon>Archelosauria</taxon>
        <taxon>Archosauria</taxon>
        <taxon>Crocodylia</taxon>
        <taxon>Alligatoridae</taxon>
        <taxon>Alligatorinae</taxon>
        <taxon>Alligator</taxon>
    </lineage>
</organism>
<dbReference type="GO" id="GO:0050830">
    <property type="term" value="P:defense response to Gram-positive bacterium"/>
    <property type="evidence" value="ECO:0007669"/>
    <property type="project" value="TreeGrafter"/>
</dbReference>
<dbReference type="InterPro" id="IPR036816">
    <property type="entry name" value="RNaseA-like_dom_sf"/>
</dbReference>
<keyword evidence="4" id="KW-1015">Disulfide bond</keyword>
<comment type="similarity">
    <text evidence="2">Belongs to the pancreatic ribonuclease family.</text>
</comment>
<dbReference type="Gene3D" id="3.10.130.10">
    <property type="entry name" value="Ribonuclease A-like domain"/>
    <property type="match status" value="1"/>
</dbReference>
<dbReference type="GeneID" id="112548402"/>
<evidence type="ECO:0000256" key="2">
    <source>
        <dbReference type="ARBA" id="ARBA00005600"/>
    </source>
</evidence>